<dbReference type="InterPro" id="IPR051908">
    <property type="entry name" value="Ribosomal_N-acetyltransferase"/>
</dbReference>
<protein>
    <submittedName>
        <fullName evidence="2">GNAT family protein</fullName>
        <ecNumber evidence="2">2.-.-.-</ecNumber>
    </submittedName>
</protein>
<dbReference type="InterPro" id="IPR016181">
    <property type="entry name" value="Acyl_CoA_acyltransferase"/>
</dbReference>
<dbReference type="PANTHER" id="PTHR43441:SF11">
    <property type="entry name" value="RIBOSOMAL-PROTEIN-SERINE ACETYLTRANSFERASE"/>
    <property type="match status" value="1"/>
</dbReference>
<dbReference type="PROSITE" id="PS51186">
    <property type="entry name" value="GNAT"/>
    <property type="match status" value="1"/>
</dbReference>
<dbReference type="SUPFAM" id="SSF55729">
    <property type="entry name" value="Acyl-CoA N-acyltransferases (Nat)"/>
    <property type="match status" value="1"/>
</dbReference>
<sequence length="182" mass="20123">MALTLPLHTDRLTLRPTKLSDRDALLAIYADEGVARFLLDDPWTSAETAVQVNKRVQRLGLNTEQAALALVIEADGQVVGDVAMWCTDDTGQKVEIGWVIAPWVAGRGYATEAAGGLIRAAVPAYQLHRVEAQLDGRNDASARVCEKLGMRREAYLRQNWWSKGEWTDTLIYGLLASEVEED</sequence>
<feature type="domain" description="N-acetyltransferase" evidence="1">
    <location>
        <begin position="12"/>
        <end position="177"/>
    </location>
</feature>
<dbReference type="GO" id="GO:0016740">
    <property type="term" value="F:transferase activity"/>
    <property type="evidence" value="ECO:0007669"/>
    <property type="project" value="UniProtKB-KW"/>
</dbReference>
<evidence type="ECO:0000259" key="1">
    <source>
        <dbReference type="PROSITE" id="PS51186"/>
    </source>
</evidence>
<dbReference type="Proteomes" id="UP001442841">
    <property type="component" value="Chromosome"/>
</dbReference>
<dbReference type="InterPro" id="IPR000182">
    <property type="entry name" value="GNAT_dom"/>
</dbReference>
<name>A0ABZ3FLF9_9ACTN</name>
<dbReference type="EMBL" id="CP154795">
    <property type="protein sequence ID" value="XAN05960.1"/>
    <property type="molecule type" value="Genomic_DNA"/>
</dbReference>
<reference evidence="2 3" key="1">
    <citation type="submission" date="2024-04" db="EMBL/GenBank/DDBJ databases">
        <title>Isolation of an actinomycete strain from pig manure.</title>
        <authorList>
            <person name="Gong T."/>
            <person name="Yu Z."/>
            <person name="An M."/>
            <person name="Wei C."/>
            <person name="Yang W."/>
            <person name="Liu L."/>
        </authorList>
    </citation>
    <scope>NUCLEOTIDE SEQUENCE [LARGE SCALE GENOMIC DNA]</scope>
    <source>
        <strain evidence="2 3">ZF39</strain>
    </source>
</reference>
<keyword evidence="3" id="KW-1185">Reference proteome</keyword>
<evidence type="ECO:0000313" key="2">
    <source>
        <dbReference type="EMBL" id="XAN05960.1"/>
    </source>
</evidence>
<dbReference type="PANTHER" id="PTHR43441">
    <property type="entry name" value="RIBOSOMAL-PROTEIN-SERINE ACETYLTRANSFERASE"/>
    <property type="match status" value="1"/>
</dbReference>
<keyword evidence="2" id="KW-0808">Transferase</keyword>
<accession>A0ABZ3FLF9</accession>
<gene>
    <name evidence="2" type="ORF">AADG42_01080</name>
</gene>
<organism evidence="2 3">
    <name type="scientific">Ammonicoccus fulvus</name>
    <dbReference type="NCBI Taxonomy" id="3138240"/>
    <lineage>
        <taxon>Bacteria</taxon>
        <taxon>Bacillati</taxon>
        <taxon>Actinomycetota</taxon>
        <taxon>Actinomycetes</taxon>
        <taxon>Propionibacteriales</taxon>
        <taxon>Propionibacteriaceae</taxon>
        <taxon>Ammonicoccus</taxon>
    </lineage>
</organism>
<dbReference type="RefSeq" id="WP_425307395.1">
    <property type="nucleotide sequence ID" value="NZ_CP154795.1"/>
</dbReference>
<proteinExistence type="predicted"/>
<dbReference type="EC" id="2.-.-.-" evidence="2"/>
<dbReference type="Gene3D" id="3.40.630.30">
    <property type="match status" value="1"/>
</dbReference>
<evidence type="ECO:0000313" key="3">
    <source>
        <dbReference type="Proteomes" id="UP001442841"/>
    </source>
</evidence>
<dbReference type="Pfam" id="PF13302">
    <property type="entry name" value="Acetyltransf_3"/>
    <property type="match status" value="1"/>
</dbReference>